<comment type="caution">
    <text evidence="1">The sequence shown here is derived from an EMBL/GenBank/DDBJ whole genome shotgun (WGS) entry which is preliminary data.</text>
</comment>
<keyword evidence="2" id="KW-1185">Reference proteome</keyword>
<dbReference type="RefSeq" id="WP_163607257.1">
    <property type="nucleotide sequence ID" value="NZ_JAABOO010000002.1"/>
</dbReference>
<dbReference type="Proteomes" id="UP000468581">
    <property type="component" value="Unassembled WGS sequence"/>
</dbReference>
<organism evidence="1 2">
    <name type="scientific">Leptobacterium flavescens</name>
    <dbReference type="NCBI Taxonomy" id="472055"/>
    <lineage>
        <taxon>Bacteria</taxon>
        <taxon>Pseudomonadati</taxon>
        <taxon>Bacteroidota</taxon>
        <taxon>Flavobacteriia</taxon>
        <taxon>Flavobacteriales</taxon>
        <taxon>Flavobacteriaceae</taxon>
        <taxon>Leptobacterium</taxon>
    </lineage>
</organism>
<sequence>MRLYFLMLIKRICSIIAPKWYIRRRFISNHHYTPNFKEPKRHSEKIAARKFNYTKEMSVLSDKIAVRDYVREKVGEEYLIPSYAVLDKLTEKAFEELPESFVIKANHGSRFNLIVRDKSQFTFEEVKKLTDRWLRNKYYLIGMELHYRHIKPKLIVEKLLLDSEGKVPKDYKLHHFKNNGDPKLFIGVHTDRFENYEYNCYDEDWNVQQNPWVGEKDIYENSVIKQRPKELDLLKELCGKLASRFKYVRVDFYIVDDRIYFGEMTFTPNGGAMKLKREEVDRCLGGLWGD</sequence>
<dbReference type="GO" id="GO:0016740">
    <property type="term" value="F:transferase activity"/>
    <property type="evidence" value="ECO:0007669"/>
    <property type="project" value="UniProtKB-KW"/>
</dbReference>
<protein>
    <submittedName>
        <fullName evidence="1">Glycosyltransferase</fullName>
    </submittedName>
</protein>
<dbReference type="Pfam" id="PF14305">
    <property type="entry name" value="ATPgrasp_TupA"/>
    <property type="match status" value="1"/>
</dbReference>
<gene>
    <name evidence="1" type="ORF">GWK08_11100</name>
</gene>
<evidence type="ECO:0000313" key="1">
    <source>
        <dbReference type="EMBL" id="NER13990.1"/>
    </source>
</evidence>
<keyword evidence="1" id="KW-0808">Transferase</keyword>
<reference evidence="1 2" key="1">
    <citation type="submission" date="2020-01" db="EMBL/GenBank/DDBJ databases">
        <title>Leptobacterium flavescens.</title>
        <authorList>
            <person name="Wang G."/>
        </authorList>
    </citation>
    <scope>NUCLEOTIDE SEQUENCE [LARGE SCALE GENOMIC DNA]</scope>
    <source>
        <strain evidence="1 2">KCTC 22160</strain>
    </source>
</reference>
<dbReference type="EMBL" id="JAABOO010000002">
    <property type="protein sequence ID" value="NER13990.1"/>
    <property type="molecule type" value="Genomic_DNA"/>
</dbReference>
<evidence type="ECO:0000313" key="2">
    <source>
        <dbReference type="Proteomes" id="UP000468581"/>
    </source>
</evidence>
<dbReference type="AlphaFoldDB" id="A0A6P0UNF0"/>
<dbReference type="InterPro" id="IPR029465">
    <property type="entry name" value="ATPgrasp_TupA"/>
</dbReference>
<accession>A0A6P0UNF0</accession>
<proteinExistence type="predicted"/>
<name>A0A6P0UNF0_9FLAO</name>